<dbReference type="RefSeq" id="WP_216962538.1">
    <property type="nucleotide sequence ID" value="NZ_JAHOPB010000001.1"/>
</dbReference>
<dbReference type="Pfam" id="PF01476">
    <property type="entry name" value="LysM"/>
    <property type="match status" value="1"/>
</dbReference>
<reference evidence="2 3" key="1">
    <citation type="submission" date="2021-06" db="EMBL/GenBank/DDBJ databases">
        <authorList>
            <person name="Lee D.H."/>
        </authorList>
    </citation>
    <scope>NUCLEOTIDE SEQUENCE [LARGE SCALE GENOMIC DNA]</scope>
    <source>
        <strain evidence="2 3">MMS21-HV4-11</strain>
    </source>
</reference>
<dbReference type="InterPro" id="IPR018392">
    <property type="entry name" value="LysM"/>
</dbReference>
<dbReference type="Proteomes" id="UP000727907">
    <property type="component" value="Unassembled WGS sequence"/>
</dbReference>
<evidence type="ECO:0000259" key="1">
    <source>
        <dbReference type="PROSITE" id="PS51782"/>
    </source>
</evidence>
<dbReference type="CDD" id="cd00118">
    <property type="entry name" value="LysM"/>
    <property type="match status" value="1"/>
</dbReference>
<name>A0ABS6INS6_9HYPH</name>
<dbReference type="SMART" id="SM00257">
    <property type="entry name" value="LysM"/>
    <property type="match status" value="1"/>
</dbReference>
<sequence>MSRTVFGLVAVGAVVIAIALGVAWRGKMTEQAAIDRPPQVVGAPAAAPTPDTLTTATAQKDQAATGFQIMAGSAPAAAPPPVIRAPTFDVARIGTDGRAVIAGRAAPGAKIVLLDGGREIAKAESDARGEWVIIVQDPPLAVGQHELRVVQHIEGKAPLTSEQSVVAVVPEPPAASAPAQPRAETLVMISPPSGAATVVQPPTTAGLPKAADLSLSTVDYDDRGHVTVSGLAAPGTVVRAYVNDRMVAEGVAASDGRWRLKPAEPIGEGKHLLRLDRIAQDGRPVARLELPFERVVVAPVSNSDARRLHIVRGDNLWNIAQAHYGAGWHHTVIFAANKDQVKNPHLIYPGQILSLPKVN</sequence>
<dbReference type="PROSITE" id="PS51782">
    <property type="entry name" value="LYSM"/>
    <property type="match status" value="1"/>
</dbReference>
<evidence type="ECO:0000313" key="3">
    <source>
        <dbReference type="Proteomes" id="UP000727907"/>
    </source>
</evidence>
<dbReference type="InterPro" id="IPR052196">
    <property type="entry name" value="Bact_Kbp"/>
</dbReference>
<organism evidence="2 3">
    <name type="scientific">Reyranella humidisoli</name>
    <dbReference type="NCBI Taxonomy" id="2849149"/>
    <lineage>
        <taxon>Bacteria</taxon>
        <taxon>Pseudomonadati</taxon>
        <taxon>Pseudomonadota</taxon>
        <taxon>Alphaproteobacteria</taxon>
        <taxon>Hyphomicrobiales</taxon>
        <taxon>Reyranellaceae</taxon>
        <taxon>Reyranella</taxon>
    </lineage>
</organism>
<keyword evidence="3" id="KW-1185">Reference proteome</keyword>
<dbReference type="PANTHER" id="PTHR34700">
    <property type="entry name" value="POTASSIUM BINDING PROTEIN KBP"/>
    <property type="match status" value="1"/>
</dbReference>
<evidence type="ECO:0000313" key="2">
    <source>
        <dbReference type="EMBL" id="MBU8875387.1"/>
    </source>
</evidence>
<gene>
    <name evidence="2" type="ORF">KQ910_16555</name>
</gene>
<proteinExistence type="predicted"/>
<dbReference type="PANTHER" id="PTHR34700:SF4">
    <property type="entry name" value="PHAGE-LIKE ELEMENT PBSX PROTEIN XKDP"/>
    <property type="match status" value="1"/>
</dbReference>
<protein>
    <submittedName>
        <fullName evidence="2">LysM peptidoglycan-binding domain-containing protein</fullName>
    </submittedName>
</protein>
<comment type="caution">
    <text evidence="2">The sequence shown here is derived from an EMBL/GenBank/DDBJ whole genome shotgun (WGS) entry which is preliminary data.</text>
</comment>
<dbReference type="EMBL" id="JAHOPB010000001">
    <property type="protein sequence ID" value="MBU8875387.1"/>
    <property type="molecule type" value="Genomic_DNA"/>
</dbReference>
<feature type="domain" description="LysM" evidence="1">
    <location>
        <begin position="306"/>
        <end position="355"/>
    </location>
</feature>
<accession>A0ABS6INS6</accession>